<dbReference type="PROSITE" id="PS00191">
    <property type="entry name" value="CYTOCHROME_B5_1"/>
    <property type="match status" value="1"/>
</dbReference>
<dbReference type="Gene3D" id="3.10.120.10">
    <property type="entry name" value="Cytochrome b5-like heme/steroid binding domain"/>
    <property type="match status" value="1"/>
</dbReference>
<evidence type="ECO:0000256" key="7">
    <source>
        <dbReference type="ARBA" id="ARBA00022989"/>
    </source>
</evidence>
<dbReference type="InterPro" id="IPR012171">
    <property type="entry name" value="Fatty_acid_desaturase"/>
</dbReference>
<evidence type="ECO:0000313" key="15">
    <source>
        <dbReference type="Proteomes" id="UP000323011"/>
    </source>
</evidence>
<evidence type="ECO:0000256" key="8">
    <source>
        <dbReference type="ARBA" id="ARBA00023002"/>
    </source>
</evidence>
<comment type="similarity">
    <text evidence="3">Belongs to the fatty acid desaturase type 1 family.</text>
</comment>
<protein>
    <recommendedName>
        <fullName evidence="13">Cytochrome b5 heme-binding domain-containing protein</fullName>
    </recommendedName>
</protein>
<dbReference type="GO" id="GO:0016020">
    <property type="term" value="C:membrane"/>
    <property type="evidence" value="ECO:0007669"/>
    <property type="project" value="UniProtKB-SubCell"/>
</dbReference>
<dbReference type="GO" id="GO:0020037">
    <property type="term" value="F:heme binding"/>
    <property type="evidence" value="ECO:0007669"/>
    <property type="project" value="InterPro"/>
</dbReference>
<evidence type="ECO:0000256" key="9">
    <source>
        <dbReference type="ARBA" id="ARBA00023004"/>
    </source>
</evidence>
<comment type="subcellular location">
    <subcellularLocation>
        <location evidence="1">Membrane</location>
        <topology evidence="1">Multi-pass membrane protein</topology>
    </subcellularLocation>
</comment>
<evidence type="ECO:0000256" key="12">
    <source>
        <dbReference type="SAM" id="Phobius"/>
    </source>
</evidence>
<feature type="domain" description="Cytochrome b5 heme-binding" evidence="13">
    <location>
        <begin position="219"/>
        <end position="295"/>
    </location>
</feature>
<dbReference type="InterPro" id="IPR018506">
    <property type="entry name" value="Cyt_B5_heme-BS"/>
</dbReference>
<comment type="pathway">
    <text evidence="2">Lipid metabolism.</text>
</comment>
<name>A0A5A8CHW7_CAFRO</name>
<evidence type="ECO:0000256" key="5">
    <source>
        <dbReference type="ARBA" id="ARBA00022692"/>
    </source>
</evidence>
<dbReference type="EMBL" id="VLTN01000020">
    <property type="protein sequence ID" value="KAA0152586.1"/>
    <property type="molecule type" value="Genomic_DNA"/>
</dbReference>
<keyword evidence="5 12" id="KW-0812">Transmembrane</keyword>
<dbReference type="AlphaFoldDB" id="A0A5A8CHW7"/>
<feature type="transmembrane region" description="Helical" evidence="12">
    <location>
        <begin position="465"/>
        <end position="487"/>
    </location>
</feature>
<dbReference type="SMART" id="SM01117">
    <property type="entry name" value="Cyt-b5"/>
    <property type="match status" value="1"/>
</dbReference>
<evidence type="ECO:0000256" key="6">
    <source>
        <dbReference type="ARBA" id="ARBA00022723"/>
    </source>
</evidence>
<dbReference type="SUPFAM" id="SSF55856">
    <property type="entry name" value="Cytochrome b5-like heme/steroid binding domain"/>
    <property type="match status" value="1"/>
</dbReference>
<proteinExistence type="inferred from homology"/>
<dbReference type="PANTHER" id="PTHR19353">
    <property type="entry name" value="FATTY ACID DESATURASE 2"/>
    <property type="match status" value="1"/>
</dbReference>
<feature type="transmembrane region" description="Helical" evidence="12">
    <location>
        <begin position="12"/>
        <end position="36"/>
    </location>
</feature>
<dbReference type="OMA" id="HACMDES"/>
<feature type="transmembrane region" description="Helical" evidence="12">
    <location>
        <begin position="57"/>
        <end position="77"/>
    </location>
</feature>
<keyword evidence="11 12" id="KW-0472">Membrane</keyword>
<dbReference type="PANTHER" id="PTHR19353:SF30">
    <property type="entry name" value="DELTA 8-(E)-SPHINGOLIPID DESATURASE"/>
    <property type="match status" value="1"/>
</dbReference>
<dbReference type="GO" id="GO:0006629">
    <property type="term" value="P:lipid metabolic process"/>
    <property type="evidence" value="ECO:0007669"/>
    <property type="project" value="UniProtKB-KW"/>
</dbReference>
<evidence type="ECO:0000256" key="10">
    <source>
        <dbReference type="ARBA" id="ARBA00023098"/>
    </source>
</evidence>
<dbReference type="Proteomes" id="UP000323011">
    <property type="component" value="Unassembled WGS sequence"/>
</dbReference>
<evidence type="ECO:0000259" key="13">
    <source>
        <dbReference type="PROSITE" id="PS50255"/>
    </source>
</evidence>
<evidence type="ECO:0000256" key="11">
    <source>
        <dbReference type="ARBA" id="ARBA00023136"/>
    </source>
</evidence>
<reference evidence="14 15" key="1">
    <citation type="submission" date="2019-07" db="EMBL/GenBank/DDBJ databases">
        <title>Genomes of Cafeteria roenbergensis.</title>
        <authorList>
            <person name="Fischer M.G."/>
            <person name="Hackl T."/>
            <person name="Roman M."/>
        </authorList>
    </citation>
    <scope>NUCLEOTIDE SEQUENCE [LARGE SCALE GENOMIC DNA]</scope>
    <source>
        <strain evidence="14 15">BVI</strain>
    </source>
</reference>
<evidence type="ECO:0000313" key="14">
    <source>
        <dbReference type="EMBL" id="KAA0152586.1"/>
    </source>
</evidence>
<evidence type="ECO:0000256" key="2">
    <source>
        <dbReference type="ARBA" id="ARBA00005189"/>
    </source>
</evidence>
<dbReference type="Pfam" id="PF00173">
    <property type="entry name" value="Cyt-b5"/>
    <property type="match status" value="1"/>
</dbReference>
<evidence type="ECO:0000256" key="3">
    <source>
        <dbReference type="ARBA" id="ARBA00009295"/>
    </source>
</evidence>
<keyword evidence="4" id="KW-0349">Heme</keyword>
<comment type="caution">
    <text evidence="14">The sequence shown here is derived from an EMBL/GenBank/DDBJ whole genome shotgun (WGS) entry which is preliminary data.</text>
</comment>
<keyword evidence="7 12" id="KW-1133">Transmembrane helix</keyword>
<keyword evidence="15" id="KW-1185">Reference proteome</keyword>
<feature type="transmembrane region" description="Helical" evidence="12">
    <location>
        <begin position="499"/>
        <end position="517"/>
    </location>
</feature>
<feature type="transmembrane region" description="Helical" evidence="12">
    <location>
        <begin position="325"/>
        <end position="345"/>
    </location>
</feature>
<keyword evidence="6" id="KW-0479">Metal-binding</keyword>
<evidence type="ECO:0000256" key="1">
    <source>
        <dbReference type="ARBA" id="ARBA00004141"/>
    </source>
</evidence>
<dbReference type="CDD" id="cd03506">
    <property type="entry name" value="Delta6-FADS-like"/>
    <property type="match status" value="1"/>
</dbReference>
<keyword evidence="8" id="KW-0560">Oxidoreductase</keyword>
<dbReference type="InterPro" id="IPR005804">
    <property type="entry name" value="FA_desaturase_dom"/>
</dbReference>
<dbReference type="InterPro" id="IPR036400">
    <property type="entry name" value="Cyt_B5-like_heme/steroid_sf"/>
</dbReference>
<dbReference type="GO" id="GO:0046872">
    <property type="term" value="F:metal ion binding"/>
    <property type="evidence" value="ECO:0007669"/>
    <property type="project" value="UniProtKB-KW"/>
</dbReference>
<organism evidence="14 15">
    <name type="scientific">Cafeteria roenbergensis</name>
    <name type="common">Marine flagellate</name>
    <dbReference type="NCBI Taxonomy" id="33653"/>
    <lineage>
        <taxon>Eukaryota</taxon>
        <taxon>Sar</taxon>
        <taxon>Stramenopiles</taxon>
        <taxon>Bigyra</taxon>
        <taxon>Opalozoa</taxon>
        <taxon>Bicosoecida</taxon>
        <taxon>Cafeteriaceae</taxon>
        <taxon>Cafeteria</taxon>
    </lineage>
</organism>
<gene>
    <name evidence="14" type="ORF">FNF29_03813</name>
</gene>
<feature type="transmembrane region" description="Helical" evidence="12">
    <location>
        <begin position="83"/>
        <end position="105"/>
    </location>
</feature>
<dbReference type="InterPro" id="IPR001199">
    <property type="entry name" value="Cyt_B5-like_heme/steroid-bd"/>
</dbReference>
<keyword evidence="9" id="KW-0408">Iron</keyword>
<accession>A0A5A8CHW7</accession>
<dbReference type="GO" id="GO:0016717">
    <property type="term" value="F:oxidoreductase activity, acting on paired donors, with oxidation of a pair of donors resulting in the reduction of molecular oxygen to two molecules of water"/>
    <property type="evidence" value="ECO:0007669"/>
    <property type="project" value="TreeGrafter"/>
</dbReference>
<dbReference type="Pfam" id="PF00487">
    <property type="entry name" value="FA_desaturase"/>
    <property type="match status" value="1"/>
</dbReference>
<evidence type="ECO:0000256" key="4">
    <source>
        <dbReference type="ARBA" id="ARBA00022617"/>
    </source>
</evidence>
<sequence>MQAAAMSALEAAAGVVPAGLATAVGSVAAFDGIAGARACLETRPKEGRGALASTREATGAAMTALAACVPMAAVALLELADPGLAFVAASLLAAAVANLLVMAAAPSDFVAAFAERRDLEFTWNKDTIRCVLEAVARVAIAQQAFATLGEDPVVSGLAAGAASVALVAAFQAYLCSVDGPPRADHPVNEDPAKVWREDKGVTVLQDRVYFNEKRVAAARKDITMAEVAKHNSRTDVWVCVEGHAYDLTKYVELHPGGWLPIANLAGRDVTDPFANYHPAPVYRSLLPNFYVGKIIDYKVSPFVKEHRDMRQDLLRRNQFETKRSFYVSMSIWYVSLLSAAVYFTVWGSSVAEHMAGAVFLALFWQQSAFFGHDIGHNAVTHVRKSDSWWGMVMGNITGGISLSWWKRSHNVHHVVCNSIENDPDIQHMPILAVDKEIFGSFFSTYHQRQIVTDAAARFLVAYQHILYFPVMAVARFNLYIQSYLLLFSGERIEYKATEVGTLAIFSGLLVAAMYNYMSSWQEGLAYLLLSHALAGVLHVQITLSHFAEQTYHGQAYNDETDEWFHMQVKTSLNVDCPLYMDWFHGGLQFQVEHHLYPRLPRHNLRDCRTLVRALCAKHGITYNELPFFEGIQRVIDKLHLTAKETRYLKLTDGGFYDSAIFHGANLLG</sequence>
<dbReference type="PROSITE" id="PS50255">
    <property type="entry name" value="CYTOCHROME_B5_2"/>
    <property type="match status" value="1"/>
</dbReference>
<keyword evidence="10" id="KW-0443">Lipid metabolism</keyword>